<keyword evidence="1" id="KW-0472">Membrane</keyword>
<evidence type="ECO:0000256" key="1">
    <source>
        <dbReference type="SAM" id="Phobius"/>
    </source>
</evidence>
<proteinExistence type="predicted"/>
<protein>
    <submittedName>
        <fullName evidence="2">Uncharacterized protein</fullName>
    </submittedName>
</protein>
<reference evidence="3" key="1">
    <citation type="submission" date="2017-09" db="EMBL/GenBank/DDBJ databases">
        <title>Depth-based differentiation of microbial function through sediment-hosted aquifers and enrichment of novel symbionts in the deep terrestrial subsurface.</title>
        <authorList>
            <person name="Probst A.J."/>
            <person name="Ladd B."/>
            <person name="Jarett J.K."/>
            <person name="Geller-Mcgrath D.E."/>
            <person name="Sieber C.M.K."/>
            <person name="Emerson J.B."/>
            <person name="Anantharaman K."/>
            <person name="Thomas B.C."/>
            <person name="Malmstrom R."/>
            <person name="Stieglmeier M."/>
            <person name="Klingl A."/>
            <person name="Woyke T."/>
            <person name="Ryan C.M."/>
            <person name="Banfield J.F."/>
        </authorList>
    </citation>
    <scope>NUCLEOTIDE SEQUENCE [LARGE SCALE GENOMIC DNA]</scope>
</reference>
<keyword evidence="1" id="KW-1133">Transmembrane helix</keyword>
<dbReference type="AlphaFoldDB" id="A0A2M8F058"/>
<sequence length="331" mass="39333">MKILQTQWDKTEVGRLLHIFPGFISHTLKHATASQLIRAQHHLPLIFWRWYFLLMKSSHVNNTSPYFHAIWRKDVENWPSAGMFLPQAHLTFSHTADQPHVTTEVTVDYISFHEQPLLIDLKRNMADIPPLFVFDQKYESDIAELSTMCQLIDMGANAKDFDITVLSNYLDLCFLRWREHNKDIKRAFRLEEWLFMWRDILQKIYDRDASVGYGSDELNTTLVLWMRAHGDKQYGYLPDELDEGKHIQNKRALQWTVLWTDFAYFVLVPFSWYTLLLVPVFTDQQIFEKELRESLNGYYEKLSPLHSAFNTLHMTPFGKTFFSRYINKKII</sequence>
<evidence type="ECO:0000313" key="2">
    <source>
        <dbReference type="EMBL" id="PJC32647.1"/>
    </source>
</evidence>
<organism evidence="2 3">
    <name type="scientific">Candidatus Roizmanbacteria bacterium CG_4_9_14_0_2_um_filter_39_13</name>
    <dbReference type="NCBI Taxonomy" id="1974839"/>
    <lineage>
        <taxon>Bacteria</taxon>
        <taxon>Candidatus Roizmaniibacteriota</taxon>
    </lineage>
</organism>
<keyword evidence="1" id="KW-0812">Transmembrane</keyword>
<gene>
    <name evidence="2" type="ORF">CO051_02880</name>
</gene>
<dbReference type="EMBL" id="PFSC01000075">
    <property type="protein sequence ID" value="PJC32647.1"/>
    <property type="molecule type" value="Genomic_DNA"/>
</dbReference>
<dbReference type="Proteomes" id="UP000231383">
    <property type="component" value="Unassembled WGS sequence"/>
</dbReference>
<name>A0A2M8F058_9BACT</name>
<comment type="caution">
    <text evidence="2">The sequence shown here is derived from an EMBL/GenBank/DDBJ whole genome shotgun (WGS) entry which is preliminary data.</text>
</comment>
<accession>A0A2M8F058</accession>
<evidence type="ECO:0000313" key="3">
    <source>
        <dbReference type="Proteomes" id="UP000231383"/>
    </source>
</evidence>
<feature type="transmembrane region" description="Helical" evidence="1">
    <location>
        <begin position="262"/>
        <end position="282"/>
    </location>
</feature>